<proteinExistence type="predicted"/>
<organism evidence="1 2">
    <name type="scientific">Corynebacterium striatum</name>
    <dbReference type="NCBI Taxonomy" id="43770"/>
    <lineage>
        <taxon>Bacteria</taxon>
        <taxon>Bacillati</taxon>
        <taxon>Actinomycetota</taxon>
        <taxon>Actinomycetes</taxon>
        <taxon>Mycobacteriales</taxon>
        <taxon>Corynebacteriaceae</taxon>
        <taxon>Corynebacterium</taxon>
    </lineage>
</organism>
<dbReference type="EMBL" id="BJLD01000002">
    <property type="protein sequence ID" value="GEA43950.1"/>
    <property type="molecule type" value="Genomic_DNA"/>
</dbReference>
<gene>
    <name evidence="1" type="ORF">Cst04h_21200</name>
</gene>
<dbReference type="AlphaFoldDB" id="A0ABC9ZPY6"/>
<reference evidence="1 2" key="1">
    <citation type="submission" date="2019-06" db="EMBL/GenBank/DDBJ databases">
        <title>Draft genome sequence of Corynebacterium striatum NBRC 15291.</title>
        <authorList>
            <person name="Miura T."/>
            <person name="Furukawa M."/>
            <person name="Shimamura M."/>
            <person name="Ohyama Y."/>
            <person name="Yamazoe A."/>
            <person name="Kawasaki H."/>
        </authorList>
    </citation>
    <scope>NUCLEOTIDE SEQUENCE [LARGE SCALE GENOMIC DNA]</scope>
    <source>
        <strain evidence="1 2">NBRC 15291</strain>
    </source>
</reference>
<evidence type="ECO:0000313" key="1">
    <source>
        <dbReference type="EMBL" id="GEA43950.1"/>
    </source>
</evidence>
<sequence length="59" mass="6735">MARRKMNFQTRSRKLLATTNSGEKIYGVRTPRPETLVVEGWKDTGRALTSAMQQIPISR</sequence>
<name>A0ABC9ZPY6_CORST</name>
<evidence type="ECO:0000313" key="2">
    <source>
        <dbReference type="Proteomes" id="UP000315234"/>
    </source>
</evidence>
<dbReference type="Proteomes" id="UP000315234">
    <property type="component" value="Unassembled WGS sequence"/>
</dbReference>
<accession>A0ABC9ZPY6</accession>
<protein>
    <submittedName>
        <fullName evidence="1">Uncharacterized protein</fullName>
    </submittedName>
</protein>
<comment type="caution">
    <text evidence="1">The sequence shown here is derived from an EMBL/GenBank/DDBJ whole genome shotgun (WGS) entry which is preliminary data.</text>
</comment>